<organism evidence="2 3">
    <name type="scientific">Thanatephorus cucumeris (strain AG1-IA)</name>
    <name type="common">Rice sheath blight fungus</name>
    <name type="synonym">Rhizoctonia solani</name>
    <dbReference type="NCBI Taxonomy" id="983506"/>
    <lineage>
        <taxon>Eukaryota</taxon>
        <taxon>Fungi</taxon>
        <taxon>Dikarya</taxon>
        <taxon>Basidiomycota</taxon>
        <taxon>Agaricomycotina</taxon>
        <taxon>Agaricomycetes</taxon>
        <taxon>Cantharellales</taxon>
        <taxon>Ceratobasidiaceae</taxon>
        <taxon>Rhizoctonia</taxon>
        <taxon>Rhizoctonia solani AG-1</taxon>
    </lineage>
</organism>
<evidence type="ECO:0000256" key="1">
    <source>
        <dbReference type="SAM" id="Phobius"/>
    </source>
</evidence>
<feature type="transmembrane region" description="Helical" evidence="1">
    <location>
        <begin position="31"/>
        <end position="53"/>
    </location>
</feature>
<comment type="caution">
    <text evidence="2">The sequence shown here is derived from an EMBL/GenBank/DDBJ whole genome shotgun (WGS) entry which is preliminary data.</text>
</comment>
<proteinExistence type="predicted"/>
<evidence type="ECO:0000313" key="2">
    <source>
        <dbReference type="EMBL" id="ELU41092.1"/>
    </source>
</evidence>
<accession>L8WW88</accession>
<gene>
    <name evidence="2" type="ORF">AG1IA_04873</name>
</gene>
<keyword evidence="1" id="KW-0812">Transmembrane</keyword>
<keyword evidence="1" id="KW-0472">Membrane</keyword>
<reference evidence="2 3" key="1">
    <citation type="journal article" date="2013" name="Nat. Commun.">
        <title>The evolution and pathogenic mechanisms of the rice sheath blight pathogen.</title>
        <authorList>
            <person name="Zheng A."/>
            <person name="Lin R."/>
            <person name="Xu L."/>
            <person name="Qin P."/>
            <person name="Tang C."/>
            <person name="Ai P."/>
            <person name="Zhang D."/>
            <person name="Liu Y."/>
            <person name="Sun Z."/>
            <person name="Feng H."/>
            <person name="Wang Y."/>
            <person name="Chen Y."/>
            <person name="Liang X."/>
            <person name="Fu R."/>
            <person name="Li Q."/>
            <person name="Zhang J."/>
            <person name="Yu X."/>
            <person name="Xie Z."/>
            <person name="Ding L."/>
            <person name="Guan P."/>
            <person name="Tang J."/>
            <person name="Liang Y."/>
            <person name="Wang S."/>
            <person name="Deng Q."/>
            <person name="Li S."/>
            <person name="Zhu J."/>
            <person name="Wang L."/>
            <person name="Liu H."/>
            <person name="Li P."/>
        </authorList>
    </citation>
    <scope>NUCLEOTIDE SEQUENCE [LARGE SCALE GENOMIC DNA]</scope>
    <source>
        <strain evidence="3">AG-1 IA</strain>
    </source>
</reference>
<name>L8WW88_THACA</name>
<sequence>MSHDRRESCVLREVVGIQYAWDVSFSFSLSFPFFSLLAISIFHSWISHICYLFNRTAVPCLLHSCSVRFVVV</sequence>
<dbReference type="Proteomes" id="UP000011668">
    <property type="component" value="Unassembled WGS sequence"/>
</dbReference>
<evidence type="ECO:0000313" key="3">
    <source>
        <dbReference type="Proteomes" id="UP000011668"/>
    </source>
</evidence>
<keyword evidence="3" id="KW-1185">Reference proteome</keyword>
<protein>
    <submittedName>
        <fullName evidence="2">Uncharacterized protein</fullName>
    </submittedName>
</protein>
<dbReference type="HOGENOM" id="CLU_2723931_0_0_1"/>
<dbReference type="AlphaFoldDB" id="L8WW88"/>
<dbReference type="EMBL" id="AFRT01001134">
    <property type="protein sequence ID" value="ELU41092.1"/>
    <property type="molecule type" value="Genomic_DNA"/>
</dbReference>
<keyword evidence="1" id="KW-1133">Transmembrane helix</keyword>